<dbReference type="EMBL" id="NMUH01004188">
    <property type="protein sequence ID" value="MQM08698.1"/>
    <property type="molecule type" value="Genomic_DNA"/>
</dbReference>
<protein>
    <submittedName>
        <fullName evidence="2">Uncharacterized protein</fullName>
    </submittedName>
</protein>
<gene>
    <name evidence="2" type="ORF">Taro_041554</name>
</gene>
<organism evidence="2 3">
    <name type="scientific">Colocasia esculenta</name>
    <name type="common">Wild taro</name>
    <name type="synonym">Arum esculentum</name>
    <dbReference type="NCBI Taxonomy" id="4460"/>
    <lineage>
        <taxon>Eukaryota</taxon>
        <taxon>Viridiplantae</taxon>
        <taxon>Streptophyta</taxon>
        <taxon>Embryophyta</taxon>
        <taxon>Tracheophyta</taxon>
        <taxon>Spermatophyta</taxon>
        <taxon>Magnoliopsida</taxon>
        <taxon>Liliopsida</taxon>
        <taxon>Araceae</taxon>
        <taxon>Aroideae</taxon>
        <taxon>Colocasieae</taxon>
        <taxon>Colocasia</taxon>
    </lineage>
</organism>
<feature type="region of interest" description="Disordered" evidence="1">
    <location>
        <begin position="43"/>
        <end position="65"/>
    </location>
</feature>
<dbReference type="Proteomes" id="UP000652761">
    <property type="component" value="Unassembled WGS sequence"/>
</dbReference>
<proteinExistence type="predicted"/>
<reference evidence="2" key="1">
    <citation type="submission" date="2017-07" db="EMBL/GenBank/DDBJ databases">
        <title>Taro Niue Genome Assembly and Annotation.</title>
        <authorList>
            <person name="Atibalentja N."/>
            <person name="Keating K."/>
            <person name="Fields C.J."/>
        </authorList>
    </citation>
    <scope>NUCLEOTIDE SEQUENCE</scope>
    <source>
        <strain evidence="2">Niue_2</strain>
        <tissue evidence="2">Leaf</tissue>
    </source>
</reference>
<evidence type="ECO:0000256" key="1">
    <source>
        <dbReference type="SAM" id="MobiDB-lite"/>
    </source>
</evidence>
<feature type="compositionally biased region" description="Basic and acidic residues" evidence="1">
    <location>
        <begin position="43"/>
        <end position="60"/>
    </location>
</feature>
<accession>A0A843WQ81</accession>
<keyword evidence="3" id="KW-1185">Reference proteome</keyword>
<evidence type="ECO:0000313" key="3">
    <source>
        <dbReference type="Proteomes" id="UP000652761"/>
    </source>
</evidence>
<dbReference type="AlphaFoldDB" id="A0A843WQ81"/>
<sequence length="181" mass="19334">MSGLAARRTVVSTPLQTSGVCCSTFCCKALPFLFPHQSKENKKELINREKNNTEGREKRVTATATATGAVAAGAAGGGARKEACSAGKPERGINKCRGNRKGEKRRQGRNLTRQRRQWFLVTSIGSPEFGGGLGGGGLGFLLSGYLDPEARPVVSPLHSVVGFRGVLRNVAGYRRQIRGYG</sequence>
<evidence type="ECO:0000313" key="2">
    <source>
        <dbReference type="EMBL" id="MQM08698.1"/>
    </source>
</evidence>
<comment type="caution">
    <text evidence="2">The sequence shown here is derived from an EMBL/GenBank/DDBJ whole genome shotgun (WGS) entry which is preliminary data.</text>
</comment>
<name>A0A843WQ81_COLES</name>